<dbReference type="Proteomes" id="UP000595420">
    <property type="component" value="Chromosome"/>
</dbReference>
<protein>
    <recommendedName>
        <fullName evidence="4">Phospholipase D-like domain-containing protein</fullName>
    </recommendedName>
</protein>
<evidence type="ECO:0008006" key="4">
    <source>
        <dbReference type="Google" id="ProtNLM"/>
    </source>
</evidence>
<gene>
    <name evidence="2" type="ORF">H2515_08860</name>
</gene>
<dbReference type="AlphaFoldDB" id="A0A7T4WBI6"/>
<dbReference type="RefSeq" id="WP_198659884.1">
    <property type="nucleotide sequence ID" value="NZ_CP059488.1"/>
</dbReference>
<organism evidence="2 3">
    <name type="scientific">Acidithiobacillus ferrivorans</name>
    <dbReference type="NCBI Taxonomy" id="160808"/>
    <lineage>
        <taxon>Bacteria</taxon>
        <taxon>Pseudomonadati</taxon>
        <taxon>Pseudomonadota</taxon>
        <taxon>Acidithiobacillia</taxon>
        <taxon>Acidithiobacillales</taxon>
        <taxon>Acidithiobacillaceae</taxon>
        <taxon>Acidithiobacillus</taxon>
    </lineage>
</organism>
<accession>A0A7T4WBI6</accession>
<evidence type="ECO:0000313" key="2">
    <source>
        <dbReference type="EMBL" id="QQD71581.1"/>
    </source>
</evidence>
<sequence>MSGATDSWPALSFLEGLRPGPDERVGLALLASYSADLGSIGATLLALAGKETDAGRGSPSDFADAVEQLRGKVRIIIQRGRLAKMRRTARIASVLDQFVREVDFDEATHSWHPKAALVLTRSINGEDGWRLWIGSRNLTECVNRDIGLLLISGGKGSIPIPGADDLAHALADRAALKGLHSTSFAAMIARVAWRAPTGVRVERIRWAAGSGDQPIPAPPAGTDEIVMVSPFIDKNFLARQMPKGTKPARRVLLTTRREIERIGPSLADFDDLLALDAPDYPLGDLEPDPHASASPTDVSLADDEEEEVGRGLHAKLLFMRSGRKRTLWLGSANATMRAWSGRNAEVTAELLVTESVERGLKALLGSARPVKAPSMEHVPDAAALEEEALERARAQVAARWAAKLTIEDDGLRLSHRSDLHPGGPHPDDPDIALEVGSLHGELIAWPVQQDVVHLGPVVPAERSEFVRLRVSRGSKGLSWLQRAPAEPPFGEDRDRAAFVRILGARGFLLWLAGLLADDERQGEGDWTNDEPQERTDLATNPALDLSLPTLEEILASWARDPDKFREIERRVSQYLPAVLDQAKQEDPETAAMLRRFDDLWSKLKSGLGAAGSRGKRS</sequence>
<evidence type="ECO:0000313" key="3">
    <source>
        <dbReference type="Proteomes" id="UP000595420"/>
    </source>
</evidence>
<dbReference type="InterPro" id="IPR059166">
    <property type="entry name" value="PLD-like_cat"/>
</dbReference>
<evidence type="ECO:0000256" key="1">
    <source>
        <dbReference type="SAM" id="MobiDB-lite"/>
    </source>
</evidence>
<reference evidence="2 3" key="1">
    <citation type="submission" date="2020-07" db="EMBL/GenBank/DDBJ databases">
        <title>Complete genome sequence analysis of Acidithiobacillus ferrivorans XJFY6S-08 reveals extreme environmental adaptation to alpine acid mine drainage.</title>
        <authorList>
            <person name="Yan L."/>
            <person name="Ni Y."/>
        </authorList>
    </citation>
    <scope>NUCLEOTIDE SEQUENCE [LARGE SCALE GENOMIC DNA]</scope>
    <source>
        <strain evidence="2 3">XJFY6S-08</strain>
    </source>
</reference>
<name>A0A7T4WBI6_9PROT</name>
<dbReference type="CDD" id="cd09176">
    <property type="entry name" value="PLDc_unchar6"/>
    <property type="match status" value="1"/>
</dbReference>
<feature type="region of interest" description="Disordered" evidence="1">
    <location>
        <begin position="283"/>
        <end position="304"/>
    </location>
</feature>
<dbReference type="EMBL" id="CP059488">
    <property type="protein sequence ID" value="QQD71581.1"/>
    <property type="molecule type" value="Genomic_DNA"/>
</dbReference>
<proteinExistence type="predicted"/>